<evidence type="ECO:0000313" key="3">
    <source>
        <dbReference type="Proteomes" id="UP000005237"/>
    </source>
</evidence>
<dbReference type="GO" id="GO:0003676">
    <property type="term" value="F:nucleic acid binding"/>
    <property type="evidence" value="ECO:0007669"/>
    <property type="project" value="InterPro"/>
</dbReference>
<dbReference type="InterPro" id="IPR002052">
    <property type="entry name" value="DNA_methylase_N6_adenine_CS"/>
</dbReference>
<evidence type="ECO:0000313" key="2">
    <source>
        <dbReference type="EnsemblMetazoa" id="CJA26796b.1"/>
    </source>
</evidence>
<keyword evidence="3" id="KW-1185">Reference proteome</keyword>
<dbReference type="GO" id="GO:0005634">
    <property type="term" value="C:nucleus"/>
    <property type="evidence" value="ECO:0007669"/>
    <property type="project" value="TreeGrafter"/>
</dbReference>
<dbReference type="PANTHER" id="PTHR12829">
    <property type="entry name" value="N6-ADENOSINE-METHYLTRANSFERASE"/>
    <property type="match status" value="1"/>
</dbReference>
<dbReference type="PANTHER" id="PTHR12829:SF4">
    <property type="entry name" value="N(6)-ADENINE-SPECIFIC METHYLTRANSFERASE METTL4"/>
    <property type="match status" value="1"/>
</dbReference>
<accession>A0A8R1E6Y0</accession>
<evidence type="ECO:0000256" key="1">
    <source>
        <dbReference type="PROSITE-ProRule" id="PRU00489"/>
    </source>
</evidence>
<name>A0A8R1E6Y0_CAEJA</name>
<protein>
    <submittedName>
        <fullName evidence="2">Uncharacterized protein</fullName>
    </submittedName>
</protein>
<dbReference type="EnsemblMetazoa" id="CJA26796b.1">
    <property type="protein sequence ID" value="CJA26796b.1"/>
    <property type="gene ID" value="WBGene00182368"/>
</dbReference>
<dbReference type="SUPFAM" id="SSF53335">
    <property type="entry name" value="S-adenosyl-L-methionine-dependent methyltransferases"/>
    <property type="match status" value="1"/>
</dbReference>
<dbReference type="Pfam" id="PF05063">
    <property type="entry name" value="MT-A70"/>
    <property type="match status" value="1"/>
</dbReference>
<dbReference type="PROSITE" id="PS00092">
    <property type="entry name" value="N6_MTASE"/>
    <property type="match status" value="1"/>
</dbReference>
<dbReference type="PROSITE" id="PS51143">
    <property type="entry name" value="MT_A70"/>
    <property type="match status" value="1"/>
</dbReference>
<reference evidence="3" key="1">
    <citation type="submission" date="2010-08" db="EMBL/GenBank/DDBJ databases">
        <authorList>
            <consortium name="Caenorhabditis japonica Sequencing Consortium"/>
            <person name="Wilson R.K."/>
        </authorList>
    </citation>
    <scope>NUCLEOTIDE SEQUENCE [LARGE SCALE GENOMIC DNA]</scope>
    <source>
        <strain evidence="3">DF5081</strain>
    </source>
</reference>
<reference evidence="2" key="2">
    <citation type="submission" date="2022-06" db="UniProtKB">
        <authorList>
            <consortium name="EnsemblMetazoa"/>
        </authorList>
    </citation>
    <scope>IDENTIFICATION</scope>
    <source>
        <strain evidence="2">DF5081</strain>
    </source>
</reference>
<dbReference type="InterPro" id="IPR029063">
    <property type="entry name" value="SAM-dependent_MTases_sf"/>
</dbReference>
<sequence length="184" mass="21483">MISRAPLDFANGIKFYVPPKSTFHVGDVTDVHQYSSIHGEELQVFPTQMLYFSDVQFDLIVADPPWMSKSVKRKKTYEMNDEILNQLDLPSIATRDALIAFWLTNRSGLEQEMEQRFAEWGMQVIGNWKWLKLTTQGEPVYDFDNATHKVPFESLMFAVKKGEELSQKIEDKTKRKPKNEWNVF</sequence>
<organism evidence="2 3">
    <name type="scientific">Caenorhabditis japonica</name>
    <dbReference type="NCBI Taxonomy" id="281687"/>
    <lineage>
        <taxon>Eukaryota</taxon>
        <taxon>Metazoa</taxon>
        <taxon>Ecdysozoa</taxon>
        <taxon>Nematoda</taxon>
        <taxon>Chromadorea</taxon>
        <taxon>Rhabditida</taxon>
        <taxon>Rhabditina</taxon>
        <taxon>Rhabditomorpha</taxon>
        <taxon>Rhabditoidea</taxon>
        <taxon>Rhabditidae</taxon>
        <taxon>Peloderinae</taxon>
        <taxon>Caenorhabditis</taxon>
    </lineage>
</organism>
<dbReference type="AlphaFoldDB" id="A0A8R1E6Y0"/>
<dbReference type="Proteomes" id="UP000005237">
    <property type="component" value="Unassembled WGS sequence"/>
</dbReference>
<dbReference type="GO" id="GO:0008168">
    <property type="term" value="F:methyltransferase activity"/>
    <property type="evidence" value="ECO:0007669"/>
    <property type="project" value="InterPro"/>
</dbReference>
<proteinExistence type="inferred from homology"/>
<comment type="similarity">
    <text evidence="1">Belongs to the MT-A70-like family.</text>
</comment>
<dbReference type="GO" id="GO:0032259">
    <property type="term" value="P:methylation"/>
    <property type="evidence" value="ECO:0007669"/>
    <property type="project" value="InterPro"/>
</dbReference>
<dbReference type="InterPro" id="IPR007757">
    <property type="entry name" value="MT-A70-like"/>
</dbReference>